<dbReference type="PANTHER" id="PTHR23324:SF83">
    <property type="entry name" value="SEC14-LIKE PROTEIN 2"/>
    <property type="match status" value="1"/>
</dbReference>
<dbReference type="SUPFAM" id="SSF46938">
    <property type="entry name" value="CRAL/TRIO N-terminal domain"/>
    <property type="match status" value="1"/>
</dbReference>
<proteinExistence type="predicted"/>
<accession>A0A1D2MRQ1</accession>
<comment type="caution">
    <text evidence="2">The sequence shown here is derived from an EMBL/GenBank/DDBJ whole genome shotgun (WGS) entry which is preliminary data.</text>
</comment>
<keyword evidence="3" id="KW-1185">Reference proteome</keyword>
<dbReference type="GO" id="GO:0005737">
    <property type="term" value="C:cytoplasm"/>
    <property type="evidence" value="ECO:0007669"/>
    <property type="project" value="TreeGrafter"/>
</dbReference>
<dbReference type="InterPro" id="IPR036865">
    <property type="entry name" value="CRAL-TRIO_dom_sf"/>
</dbReference>
<dbReference type="SUPFAM" id="SSF52087">
    <property type="entry name" value="CRAL/TRIO domain"/>
    <property type="match status" value="1"/>
</dbReference>
<dbReference type="Gene3D" id="3.40.525.10">
    <property type="entry name" value="CRAL-TRIO lipid binding domain"/>
    <property type="match status" value="1"/>
</dbReference>
<dbReference type="PROSITE" id="PS50191">
    <property type="entry name" value="CRAL_TRIO"/>
    <property type="match status" value="1"/>
</dbReference>
<dbReference type="InterPro" id="IPR036273">
    <property type="entry name" value="CRAL/TRIO_N_dom_sf"/>
</dbReference>
<dbReference type="STRING" id="48709.A0A1D2MRQ1"/>
<dbReference type="OMA" id="SADHILM"/>
<organism evidence="2 3">
    <name type="scientific">Orchesella cincta</name>
    <name type="common">Springtail</name>
    <name type="synonym">Podura cincta</name>
    <dbReference type="NCBI Taxonomy" id="48709"/>
    <lineage>
        <taxon>Eukaryota</taxon>
        <taxon>Metazoa</taxon>
        <taxon>Ecdysozoa</taxon>
        <taxon>Arthropoda</taxon>
        <taxon>Hexapoda</taxon>
        <taxon>Collembola</taxon>
        <taxon>Entomobryomorpha</taxon>
        <taxon>Entomobryoidea</taxon>
        <taxon>Orchesellidae</taxon>
        <taxon>Orchesellinae</taxon>
        <taxon>Orchesella</taxon>
    </lineage>
</organism>
<sequence>MKNSCDHCGQRSVSMNKMGVVIKSCSVLVLVLLCQIDSAWSITLDEELTITYSQKLTLDKFREIVGPRLPHEYMKEDIYLIRWLRAQGFDLKKSEQMIMQNLKWREDNKMDGIHEENWDDMEAEYPYHLDGLDKRGQPVITGNIGDWDLRRASVTGRIQRVLRYLDKAMDEATIKIRHMQSEGKNVTRFFFIVNLDNFNLAQHTCAPCAAGFLQFLRSYENHFPGSADHILMINVSPLFEFVLQVVKSTVTPQTREAMHVFGKNKPLWQKYVLDFIDKNQLTQEYGGTK</sequence>
<dbReference type="CDD" id="cd00170">
    <property type="entry name" value="SEC14"/>
    <property type="match status" value="1"/>
</dbReference>
<dbReference type="SMART" id="SM00516">
    <property type="entry name" value="SEC14"/>
    <property type="match status" value="1"/>
</dbReference>
<feature type="domain" description="CRAL-TRIO" evidence="1">
    <location>
        <begin position="117"/>
        <end position="289"/>
    </location>
</feature>
<evidence type="ECO:0000313" key="2">
    <source>
        <dbReference type="EMBL" id="ODM95676.1"/>
    </source>
</evidence>
<gene>
    <name evidence="2" type="ORF">Ocin01_11005</name>
</gene>
<evidence type="ECO:0000313" key="3">
    <source>
        <dbReference type="Proteomes" id="UP000094527"/>
    </source>
</evidence>
<dbReference type="InterPro" id="IPR051064">
    <property type="entry name" value="SEC14/CRAL-TRIO_domain"/>
</dbReference>
<dbReference type="PANTHER" id="PTHR23324">
    <property type="entry name" value="SEC14 RELATED PROTEIN"/>
    <property type="match status" value="1"/>
</dbReference>
<evidence type="ECO:0000259" key="1">
    <source>
        <dbReference type="PROSITE" id="PS50191"/>
    </source>
</evidence>
<protein>
    <submittedName>
        <fullName evidence="2">SEC14-like protein 2</fullName>
    </submittedName>
</protein>
<dbReference type="Proteomes" id="UP000094527">
    <property type="component" value="Unassembled WGS sequence"/>
</dbReference>
<dbReference type="OrthoDB" id="75724at2759"/>
<name>A0A1D2MRQ1_ORCCI</name>
<dbReference type="InterPro" id="IPR001251">
    <property type="entry name" value="CRAL-TRIO_dom"/>
</dbReference>
<dbReference type="EMBL" id="LJIJ01000636">
    <property type="protein sequence ID" value="ODM95676.1"/>
    <property type="molecule type" value="Genomic_DNA"/>
</dbReference>
<dbReference type="AlphaFoldDB" id="A0A1D2MRQ1"/>
<reference evidence="2 3" key="1">
    <citation type="journal article" date="2016" name="Genome Biol. Evol.">
        <title>Gene Family Evolution Reflects Adaptation to Soil Environmental Stressors in the Genome of the Collembolan Orchesella cincta.</title>
        <authorList>
            <person name="Faddeeva-Vakhrusheva A."/>
            <person name="Derks M.F."/>
            <person name="Anvar S.Y."/>
            <person name="Agamennone V."/>
            <person name="Suring W."/>
            <person name="Smit S."/>
            <person name="van Straalen N.M."/>
            <person name="Roelofs D."/>
        </authorList>
    </citation>
    <scope>NUCLEOTIDE SEQUENCE [LARGE SCALE GENOMIC DNA]</scope>
    <source>
        <tissue evidence="2">Mixed pool</tissue>
    </source>
</reference>
<dbReference type="Pfam" id="PF00650">
    <property type="entry name" value="CRAL_TRIO"/>
    <property type="match status" value="1"/>
</dbReference>